<reference evidence="1" key="2">
    <citation type="submission" date="2022-09" db="EMBL/GenBank/DDBJ databases">
        <title>Genome-inferred correspondence between phylogeny and metabolic traits in the wild Drosophila gut microbiome.</title>
        <authorList>
            <person name="Bueno E."/>
            <person name="Blow F."/>
            <person name="Douglas A.E."/>
        </authorList>
    </citation>
    <scope>NUCLEOTIDE SEQUENCE</scope>
    <source>
        <strain evidence="1">Dm-2019-70</strain>
    </source>
</reference>
<name>A0AA41ERY7_LEVBR</name>
<protein>
    <submittedName>
        <fullName evidence="1">Uncharacterized protein</fullName>
    </submittedName>
</protein>
<dbReference type="EMBL" id="JAERKF010000027">
    <property type="protein sequence ID" value="MBS1011792.1"/>
    <property type="molecule type" value="Genomic_DNA"/>
</dbReference>
<dbReference type="AlphaFoldDB" id="A0AA41ERY7"/>
<evidence type="ECO:0000313" key="2">
    <source>
        <dbReference type="Proteomes" id="UP000676478"/>
    </source>
</evidence>
<comment type="caution">
    <text evidence="1">The sequence shown here is derived from an EMBL/GenBank/DDBJ whole genome shotgun (WGS) entry which is preliminary data.</text>
</comment>
<proteinExistence type="predicted"/>
<accession>A0AA41ERY7</accession>
<reference evidence="1" key="1">
    <citation type="submission" date="2020-12" db="EMBL/GenBank/DDBJ databases">
        <authorList>
            <person name="Mcmullen J.G."/>
        </authorList>
    </citation>
    <scope>NUCLEOTIDE SEQUENCE</scope>
    <source>
        <strain evidence="1">Dm-2019-70</strain>
    </source>
</reference>
<organism evidence="1 2">
    <name type="scientific">Levilactobacillus brevis</name>
    <name type="common">Lactobacillus brevis</name>
    <dbReference type="NCBI Taxonomy" id="1580"/>
    <lineage>
        <taxon>Bacteria</taxon>
        <taxon>Bacillati</taxon>
        <taxon>Bacillota</taxon>
        <taxon>Bacilli</taxon>
        <taxon>Lactobacillales</taxon>
        <taxon>Lactobacillaceae</taxon>
        <taxon>Levilactobacillus</taxon>
    </lineage>
</organism>
<gene>
    <name evidence="1" type="ORF">JK167_13350</name>
</gene>
<evidence type="ECO:0000313" key="1">
    <source>
        <dbReference type="EMBL" id="MBS1011792.1"/>
    </source>
</evidence>
<sequence length="58" mass="6570">MTRKNQDYSSLEFGITLDNRVSGTVICHGIMITESEGEWLPASIIDWQINIERGKSND</sequence>
<dbReference type="Proteomes" id="UP000676478">
    <property type="component" value="Unassembled WGS sequence"/>
</dbReference>
<dbReference type="RefSeq" id="WP_211755084.1">
    <property type="nucleotide sequence ID" value="NZ_JAERKD010000024.1"/>
</dbReference>